<proteinExistence type="predicted"/>
<feature type="region of interest" description="Disordered" evidence="1">
    <location>
        <begin position="160"/>
        <end position="179"/>
    </location>
</feature>
<evidence type="ECO:0000313" key="2">
    <source>
        <dbReference type="EMBL" id="ASA22503.1"/>
    </source>
</evidence>
<dbReference type="KEGG" id="pdh:B9T62_17970"/>
<dbReference type="OrthoDB" id="2550672at2"/>
<feature type="compositionally biased region" description="Polar residues" evidence="1">
    <location>
        <begin position="170"/>
        <end position="179"/>
    </location>
</feature>
<sequence>MLKKNIIDPVWARVGFTSPPAVNAGSNIGIVIIDTIRSHPAIRHLGSRLKYIEVDFDLSVTCRDIALEQPDDTLGDYGEHGLMAVLTLSHQPFEAYGVQYNSLIPAAQFIVLNHQAFQEGEGERLQVGMDYILERHPVNPDSTPAAGKYLLPLAERLPECSGASRPARPDSSSFGLGSN</sequence>
<dbReference type="Proteomes" id="UP000249890">
    <property type="component" value="Chromosome"/>
</dbReference>
<keyword evidence="3" id="KW-1185">Reference proteome</keyword>
<accession>A0A2Z2KGZ7</accession>
<evidence type="ECO:0000256" key="1">
    <source>
        <dbReference type="SAM" id="MobiDB-lite"/>
    </source>
</evidence>
<organism evidence="2 3">
    <name type="scientific">Paenibacillus donghaensis</name>
    <dbReference type="NCBI Taxonomy" id="414771"/>
    <lineage>
        <taxon>Bacteria</taxon>
        <taxon>Bacillati</taxon>
        <taxon>Bacillota</taxon>
        <taxon>Bacilli</taxon>
        <taxon>Bacillales</taxon>
        <taxon>Paenibacillaceae</taxon>
        <taxon>Paenibacillus</taxon>
    </lineage>
</organism>
<name>A0A2Z2KGZ7_9BACL</name>
<dbReference type="EMBL" id="CP021780">
    <property type="protein sequence ID" value="ASA22503.1"/>
    <property type="molecule type" value="Genomic_DNA"/>
</dbReference>
<evidence type="ECO:0000313" key="3">
    <source>
        <dbReference type="Proteomes" id="UP000249890"/>
    </source>
</evidence>
<protein>
    <submittedName>
        <fullName evidence="2">Uncharacterized protein</fullName>
    </submittedName>
</protein>
<dbReference type="AlphaFoldDB" id="A0A2Z2KGZ7"/>
<dbReference type="RefSeq" id="WP_087916501.1">
    <property type="nucleotide sequence ID" value="NZ_CP021780.1"/>
</dbReference>
<gene>
    <name evidence="2" type="ORF">B9T62_17970</name>
</gene>
<reference evidence="2 3" key="1">
    <citation type="submission" date="2017-06" db="EMBL/GenBank/DDBJ databases">
        <title>Complete genome sequence of Paenibacillus donghaensis KCTC 13049T isolated from East Sea sediment, South Korea.</title>
        <authorList>
            <person name="Jung B.K."/>
            <person name="Hong S.-J."/>
            <person name="Shin J.-H."/>
        </authorList>
    </citation>
    <scope>NUCLEOTIDE SEQUENCE [LARGE SCALE GENOMIC DNA]</scope>
    <source>
        <strain evidence="2 3">KCTC 13049</strain>
    </source>
</reference>